<dbReference type="EMBL" id="JARFYM010000017">
    <property type="protein sequence ID" value="MDL2401210.1"/>
    <property type="molecule type" value="Genomic_DNA"/>
</dbReference>
<protein>
    <recommendedName>
        <fullName evidence="3">PIN domain-containing protein</fullName>
    </recommendedName>
</protein>
<dbReference type="RefSeq" id="WP_285870397.1">
    <property type="nucleotide sequence ID" value="NZ_JARFYM010000017.1"/>
</dbReference>
<dbReference type="Proteomes" id="UP001172645">
    <property type="component" value="Unassembled WGS sequence"/>
</dbReference>
<keyword evidence="2" id="KW-1185">Reference proteome</keyword>
<reference evidence="1" key="1">
    <citation type="submission" date="2023-06" db="EMBL/GenBank/DDBJ databases">
        <title>Phylogenetic Diversity of Rhizobium strains.</title>
        <authorList>
            <person name="Moura F.T."/>
            <person name="Helene L.C.F."/>
            <person name="Hungria M."/>
        </authorList>
    </citation>
    <scope>NUCLEOTIDE SEQUENCE</scope>
    <source>
        <strain evidence="1">CCGE526</strain>
    </source>
</reference>
<name>A0ABT7JZM9_9HYPH</name>
<accession>A0ABT7JZM9</accession>
<evidence type="ECO:0000313" key="2">
    <source>
        <dbReference type="Proteomes" id="UP001172645"/>
    </source>
</evidence>
<proteinExistence type="predicted"/>
<comment type="caution">
    <text evidence="1">The sequence shown here is derived from an EMBL/GenBank/DDBJ whole genome shotgun (WGS) entry which is preliminary data.</text>
</comment>
<gene>
    <name evidence="1" type="ORF">PY649_20085</name>
</gene>
<evidence type="ECO:0008006" key="3">
    <source>
        <dbReference type="Google" id="ProtNLM"/>
    </source>
</evidence>
<sequence>MIPVFLPCFDELIAEDAPLNFDLSDHVVAHVAARNGGVDTVTLNEKTAKRIPRMELLT</sequence>
<evidence type="ECO:0000313" key="1">
    <source>
        <dbReference type="EMBL" id="MDL2401210.1"/>
    </source>
</evidence>
<organism evidence="1 2">
    <name type="scientific">Rhizobium mayense</name>
    <dbReference type="NCBI Taxonomy" id="1312184"/>
    <lineage>
        <taxon>Bacteria</taxon>
        <taxon>Pseudomonadati</taxon>
        <taxon>Pseudomonadota</taxon>
        <taxon>Alphaproteobacteria</taxon>
        <taxon>Hyphomicrobiales</taxon>
        <taxon>Rhizobiaceae</taxon>
        <taxon>Rhizobium/Agrobacterium group</taxon>
        <taxon>Rhizobium</taxon>
    </lineage>
</organism>